<evidence type="ECO:0000313" key="4">
    <source>
        <dbReference type="Proteomes" id="UP000294547"/>
    </source>
</evidence>
<gene>
    <name evidence="3" type="ORF">EDD54_3762</name>
</gene>
<reference evidence="3 4" key="1">
    <citation type="submission" date="2019-03" db="EMBL/GenBank/DDBJ databases">
        <title>Genomic Encyclopedia of Type Strains, Phase IV (KMG-IV): sequencing the most valuable type-strain genomes for metagenomic binning, comparative biology and taxonomic classification.</title>
        <authorList>
            <person name="Goeker M."/>
        </authorList>
    </citation>
    <scope>NUCLEOTIDE SEQUENCE [LARGE SCALE GENOMIC DNA]</scope>
    <source>
        <strain evidence="3 4">DSM 102969</strain>
    </source>
</reference>
<dbReference type="PANTHER" id="PTHR43639">
    <property type="entry name" value="OXIDOREDUCTASE, SHORT-CHAIN DEHYDROGENASE/REDUCTASE FAMILY (AFU_ORTHOLOGUE AFUA_5G02870)"/>
    <property type="match status" value="1"/>
</dbReference>
<evidence type="ECO:0000256" key="2">
    <source>
        <dbReference type="ARBA" id="ARBA00023002"/>
    </source>
</evidence>
<dbReference type="GO" id="GO:0016491">
    <property type="term" value="F:oxidoreductase activity"/>
    <property type="evidence" value="ECO:0007669"/>
    <property type="project" value="UniProtKB-KW"/>
</dbReference>
<proteinExistence type="inferred from homology"/>
<dbReference type="RefSeq" id="WP_246733994.1">
    <property type="nucleotide sequence ID" value="NZ_WUJM01000053.1"/>
</dbReference>
<dbReference type="PRINTS" id="PR00081">
    <property type="entry name" value="GDHRDH"/>
</dbReference>
<sequence length="267" mass="28518">MSALPPTTGDPAMYVHERGVAVVTGAARRIGRAIALDLAAHGHAVAVHCNASREEAEEVAEEIRHGQGRAMVVTADLADPAAVARVMAEVEAGLGVPTVLVNNASLFERDEVLTLDPDLYARHMAVNLTAPVFLARDLARRLPADREGLVINMIDQRVWRLTPMFFSYTLAKSALWTATQTLAQGLAPKVRVAGIGPGPTLANTRQSPADFRRQTEAVPLRRGPGLAEVTAAIRFVLETPSFTGQMLALDGGQHLAWETPDVVGVGE</sequence>
<comment type="similarity">
    <text evidence="1">Belongs to the short-chain dehydrogenases/reductases (SDR) family.</text>
</comment>
<comment type="caution">
    <text evidence="3">The sequence shown here is derived from an EMBL/GenBank/DDBJ whole genome shotgun (WGS) entry which is preliminary data.</text>
</comment>
<keyword evidence="4" id="KW-1185">Reference proteome</keyword>
<accession>A0A4R6R8X5</accession>
<dbReference type="NCBIfam" id="NF006597">
    <property type="entry name" value="PRK09134.1"/>
    <property type="match status" value="1"/>
</dbReference>
<dbReference type="InterPro" id="IPR036291">
    <property type="entry name" value="NAD(P)-bd_dom_sf"/>
</dbReference>
<keyword evidence="2" id="KW-0560">Oxidoreductase</keyword>
<dbReference type="InterPro" id="IPR002347">
    <property type="entry name" value="SDR_fam"/>
</dbReference>
<dbReference type="PANTHER" id="PTHR43639:SF1">
    <property type="entry name" value="SHORT-CHAIN DEHYDROGENASE_REDUCTASE FAMILY PROTEIN"/>
    <property type="match status" value="1"/>
</dbReference>
<dbReference type="Gene3D" id="3.40.50.720">
    <property type="entry name" value="NAD(P)-binding Rossmann-like Domain"/>
    <property type="match status" value="1"/>
</dbReference>
<dbReference type="Proteomes" id="UP000294547">
    <property type="component" value="Unassembled WGS sequence"/>
</dbReference>
<dbReference type="EMBL" id="SNXY01000010">
    <property type="protein sequence ID" value="TDP82493.1"/>
    <property type="molecule type" value="Genomic_DNA"/>
</dbReference>
<evidence type="ECO:0000313" key="3">
    <source>
        <dbReference type="EMBL" id="TDP82493.1"/>
    </source>
</evidence>
<evidence type="ECO:0000256" key="1">
    <source>
        <dbReference type="ARBA" id="ARBA00006484"/>
    </source>
</evidence>
<organism evidence="3 4">
    <name type="scientific">Oharaeibacter diazotrophicus</name>
    <dbReference type="NCBI Taxonomy" id="1920512"/>
    <lineage>
        <taxon>Bacteria</taxon>
        <taxon>Pseudomonadati</taxon>
        <taxon>Pseudomonadota</taxon>
        <taxon>Alphaproteobacteria</taxon>
        <taxon>Hyphomicrobiales</taxon>
        <taxon>Pleomorphomonadaceae</taxon>
        <taxon>Oharaeibacter</taxon>
    </lineage>
</organism>
<protein>
    <submittedName>
        <fullName evidence="3">NAD(P)-dependent dehydrogenase (Short-subunit alcohol dehydrogenase family)</fullName>
    </submittedName>
</protein>
<name>A0A4R6R8X5_9HYPH</name>
<dbReference type="Pfam" id="PF00106">
    <property type="entry name" value="adh_short"/>
    <property type="match status" value="1"/>
</dbReference>
<dbReference type="AlphaFoldDB" id="A0A4R6R8X5"/>
<dbReference type="SUPFAM" id="SSF51735">
    <property type="entry name" value="NAD(P)-binding Rossmann-fold domains"/>
    <property type="match status" value="1"/>
</dbReference>